<dbReference type="InterPro" id="IPR011991">
    <property type="entry name" value="ArsR-like_HTH"/>
</dbReference>
<dbReference type="Pfam" id="PF01909">
    <property type="entry name" value="NTP_transf_2"/>
    <property type="match status" value="1"/>
</dbReference>
<evidence type="ECO:0000313" key="2">
    <source>
        <dbReference type="EMBL" id="SEA49520.1"/>
    </source>
</evidence>
<reference evidence="3" key="1">
    <citation type="submission" date="2016-10" db="EMBL/GenBank/DDBJ databases">
        <authorList>
            <person name="Varghese N."/>
            <person name="Submissions S."/>
        </authorList>
    </citation>
    <scope>NUCLEOTIDE SEQUENCE [LARGE SCALE GENOMIC DNA]</scope>
    <source>
        <strain evidence="3">DSM 25157</strain>
    </source>
</reference>
<dbReference type="AlphaFoldDB" id="A0A1H4BN05"/>
<keyword evidence="2" id="KW-0808">Transferase</keyword>
<dbReference type="Gene3D" id="1.10.10.10">
    <property type="entry name" value="Winged helix-like DNA-binding domain superfamily/Winged helix DNA-binding domain"/>
    <property type="match status" value="1"/>
</dbReference>
<dbReference type="GeneID" id="34232277"/>
<dbReference type="SUPFAM" id="SSF81301">
    <property type="entry name" value="Nucleotidyltransferase"/>
    <property type="match status" value="1"/>
</dbReference>
<dbReference type="GO" id="GO:0006355">
    <property type="term" value="P:regulation of DNA-templated transcription"/>
    <property type="evidence" value="ECO:0007669"/>
    <property type="project" value="UniProtKB-ARBA"/>
</dbReference>
<dbReference type="CDD" id="cd05403">
    <property type="entry name" value="NT_KNTase_like"/>
    <property type="match status" value="1"/>
</dbReference>
<dbReference type="GO" id="GO:0016779">
    <property type="term" value="F:nucleotidyltransferase activity"/>
    <property type="evidence" value="ECO:0007669"/>
    <property type="project" value="InterPro"/>
</dbReference>
<evidence type="ECO:0000313" key="3">
    <source>
        <dbReference type="Proteomes" id="UP000199002"/>
    </source>
</evidence>
<gene>
    <name evidence="2" type="ORF">SAMN05421875_11532</name>
</gene>
<dbReference type="InterPro" id="IPR036390">
    <property type="entry name" value="WH_DNA-bd_sf"/>
</dbReference>
<dbReference type="EMBL" id="FNQJ01000015">
    <property type="protein sequence ID" value="SEA49520.1"/>
    <property type="molecule type" value="Genomic_DNA"/>
</dbReference>
<dbReference type="STRING" id="592050.SAMN05421875_11532"/>
<keyword evidence="3" id="KW-1185">Reference proteome</keyword>
<accession>A0A1H4BN05</accession>
<dbReference type="InterPro" id="IPR002934">
    <property type="entry name" value="Polymerase_NTP_transf_dom"/>
</dbReference>
<dbReference type="Gene3D" id="3.30.460.10">
    <property type="entry name" value="Beta Polymerase, domain 2"/>
    <property type="match status" value="1"/>
</dbReference>
<protein>
    <submittedName>
        <fullName evidence="2">Nucleotidyltransferase domain-containing protein</fullName>
    </submittedName>
</protein>
<evidence type="ECO:0000259" key="1">
    <source>
        <dbReference type="Pfam" id="PF01909"/>
    </source>
</evidence>
<proteinExistence type="predicted"/>
<dbReference type="InterPro" id="IPR043519">
    <property type="entry name" value="NT_sf"/>
</dbReference>
<organism evidence="2 3">
    <name type="scientific">Acidovorax soli</name>
    <dbReference type="NCBI Taxonomy" id="592050"/>
    <lineage>
        <taxon>Bacteria</taxon>
        <taxon>Pseudomonadati</taxon>
        <taxon>Pseudomonadota</taxon>
        <taxon>Betaproteobacteria</taxon>
        <taxon>Burkholderiales</taxon>
        <taxon>Comamonadaceae</taxon>
        <taxon>Acidovorax</taxon>
    </lineage>
</organism>
<sequence>MKTHSTLAELLFPNQYRRKVLALLLMQPEQKRHLRELARQTQAAPGTLKKELDALCHVGLLTSERVGNQVQFQANQGHPVFAELQALIRKTTGLADVLRQALQPLGEQVELAFVFGSMASGSAHAGSDVDLLVVGRASFAQVVEATYAAQAPLGREINPKVMTAAEWARQRAEGQPFVQELLAKPKVMLIGTLDA</sequence>
<dbReference type="CDD" id="cd00090">
    <property type="entry name" value="HTH_ARSR"/>
    <property type="match status" value="1"/>
</dbReference>
<dbReference type="RefSeq" id="WP_092698589.1">
    <property type="nucleotide sequence ID" value="NZ_CAXIQU010000013.1"/>
</dbReference>
<dbReference type="InterPro" id="IPR036388">
    <property type="entry name" value="WH-like_DNA-bd_sf"/>
</dbReference>
<feature type="domain" description="Polymerase nucleotidyl transferase" evidence="1">
    <location>
        <begin position="98"/>
        <end position="173"/>
    </location>
</feature>
<dbReference type="Proteomes" id="UP000199002">
    <property type="component" value="Unassembled WGS sequence"/>
</dbReference>
<dbReference type="SUPFAM" id="SSF46785">
    <property type="entry name" value="Winged helix' DNA-binding domain"/>
    <property type="match status" value="1"/>
</dbReference>
<name>A0A1H4BN05_9BURK</name>